<dbReference type="Proteomes" id="UP000202921">
    <property type="component" value="Segment"/>
</dbReference>
<dbReference type="KEGG" id="vg:1442274"/>
<dbReference type="InterPro" id="IPR001818">
    <property type="entry name" value="Pept_M10_metallopeptidase"/>
</dbReference>
<evidence type="ECO:0000256" key="6">
    <source>
        <dbReference type="ARBA" id="ARBA00022801"/>
    </source>
</evidence>
<dbReference type="GO" id="GO:0030198">
    <property type="term" value="P:extracellular matrix organization"/>
    <property type="evidence" value="ECO:0007669"/>
    <property type="project" value="TreeGrafter"/>
</dbReference>
<evidence type="ECO:0000256" key="8">
    <source>
        <dbReference type="ARBA" id="ARBA00023049"/>
    </source>
</evidence>
<evidence type="ECO:0000256" key="5">
    <source>
        <dbReference type="ARBA" id="ARBA00022729"/>
    </source>
</evidence>
<accession>Q9PZ03</accession>
<dbReference type="PANTHER" id="PTHR10201:SF291">
    <property type="entry name" value="MATRIX METALLOPROTEINASE 1, ISOFORM C-RELATED"/>
    <property type="match status" value="1"/>
</dbReference>
<dbReference type="PANTHER" id="PTHR10201">
    <property type="entry name" value="MATRIX METALLOPROTEINASE"/>
    <property type="match status" value="1"/>
</dbReference>
<dbReference type="MEROPS" id="M10.032"/>
<keyword evidence="4" id="KW-0479">Metal-binding</keyword>
<keyword evidence="11" id="KW-1185">Reference proteome</keyword>
<protein>
    <submittedName>
        <fullName evidence="10">ORF40</fullName>
    </submittedName>
</protein>
<dbReference type="SMART" id="SM00235">
    <property type="entry name" value="ZnMc"/>
    <property type="match status" value="1"/>
</dbReference>
<dbReference type="RefSeq" id="NP_059188.1">
    <property type="nucleotide sequence ID" value="NC_002331.1"/>
</dbReference>
<evidence type="ECO:0000259" key="9">
    <source>
        <dbReference type="SMART" id="SM00235"/>
    </source>
</evidence>
<dbReference type="GO" id="GO:0006508">
    <property type="term" value="P:proteolysis"/>
    <property type="evidence" value="ECO:0007669"/>
    <property type="project" value="UniProtKB-KW"/>
</dbReference>
<dbReference type="GO" id="GO:0030574">
    <property type="term" value="P:collagen catabolic process"/>
    <property type="evidence" value="ECO:0007669"/>
    <property type="project" value="TreeGrafter"/>
</dbReference>
<evidence type="ECO:0000256" key="1">
    <source>
        <dbReference type="ARBA" id="ARBA00001947"/>
    </source>
</evidence>
<dbReference type="GeneID" id="1442274"/>
<organismHost>
    <name type="scientific">Xestia</name>
    <dbReference type="NCBI Taxonomy" id="320016"/>
</organismHost>
<dbReference type="InterPro" id="IPR021190">
    <property type="entry name" value="Pept_M10A"/>
</dbReference>
<dbReference type="SUPFAM" id="SSF50923">
    <property type="entry name" value="Hemopexin-like domain"/>
    <property type="match status" value="1"/>
</dbReference>
<keyword evidence="3" id="KW-0645">Protease</keyword>
<dbReference type="InterPro" id="IPR033739">
    <property type="entry name" value="M10A_MMP"/>
</dbReference>
<dbReference type="Pfam" id="PF00413">
    <property type="entry name" value="Peptidase_M10"/>
    <property type="match status" value="1"/>
</dbReference>
<evidence type="ECO:0000256" key="3">
    <source>
        <dbReference type="ARBA" id="ARBA00022670"/>
    </source>
</evidence>
<evidence type="ECO:0000313" key="10">
    <source>
        <dbReference type="EMBL" id="AAF05154.1"/>
    </source>
</evidence>
<comment type="similarity">
    <text evidence="2">Belongs to the peptidase M10A family.</text>
</comment>
<feature type="domain" description="Peptidase metallopeptidase" evidence="9">
    <location>
        <begin position="57"/>
        <end position="227"/>
    </location>
</feature>
<name>Q9PZ03_GVXN</name>
<evidence type="ECO:0000256" key="4">
    <source>
        <dbReference type="ARBA" id="ARBA00022723"/>
    </source>
</evidence>
<keyword evidence="8" id="KW-0482">Metalloprotease</keyword>
<dbReference type="EMBL" id="AF162221">
    <property type="protein sequence ID" value="AAF05154.1"/>
    <property type="molecule type" value="Genomic_DNA"/>
</dbReference>
<organism evidence="10 11">
    <name type="scientific">Xestia c-nigrum granulosis virus</name>
    <name type="common">XnGV</name>
    <name type="synonym">Xestia c-nigrum granulovirus</name>
    <dbReference type="NCBI Taxonomy" id="51677"/>
    <lineage>
        <taxon>Viruses</taxon>
        <taxon>Viruses incertae sedis</taxon>
        <taxon>Naldaviricetes</taxon>
        <taxon>Lefavirales</taxon>
        <taxon>Baculoviridae</taxon>
        <taxon>Betabaculovirus</taxon>
        <taxon>Betabaculovirus xecnigri</taxon>
    </lineage>
</organism>
<gene>
    <name evidence="10" type="primary">ORF40</name>
</gene>
<dbReference type="SUPFAM" id="SSF55486">
    <property type="entry name" value="Metalloproteases ('zincins'), catalytic domain"/>
    <property type="match status" value="1"/>
</dbReference>
<keyword evidence="5" id="KW-0732">Signal</keyword>
<keyword evidence="7" id="KW-0862">Zinc</keyword>
<dbReference type="Gene3D" id="2.110.10.10">
    <property type="entry name" value="Hemopexin-like domain"/>
    <property type="match status" value="1"/>
</dbReference>
<evidence type="ECO:0000313" key="11">
    <source>
        <dbReference type="Proteomes" id="UP000202921"/>
    </source>
</evidence>
<evidence type="ECO:0000256" key="7">
    <source>
        <dbReference type="ARBA" id="ARBA00022833"/>
    </source>
</evidence>
<evidence type="ECO:0000256" key="2">
    <source>
        <dbReference type="ARBA" id="ARBA00010370"/>
    </source>
</evidence>
<dbReference type="PRINTS" id="PR00138">
    <property type="entry name" value="MATRIXIN"/>
</dbReference>
<dbReference type="CDD" id="cd04278">
    <property type="entry name" value="ZnMc_MMP"/>
    <property type="match status" value="1"/>
</dbReference>
<dbReference type="Gene3D" id="3.40.390.10">
    <property type="entry name" value="Collagenase (Catalytic Domain)"/>
    <property type="match status" value="1"/>
</dbReference>
<dbReference type="GO" id="GO:0031012">
    <property type="term" value="C:extracellular matrix"/>
    <property type="evidence" value="ECO:0007669"/>
    <property type="project" value="InterPro"/>
</dbReference>
<reference evidence="10 11" key="1">
    <citation type="journal article" date="1999" name="Virology">
        <title>Sequence analysis of the Xestia c-nigrum granulovirus genome.</title>
        <authorList>
            <person name="Hayakawa T."/>
            <person name="Ko R."/>
            <person name="Okano K."/>
            <person name="Seong S.I."/>
            <person name="Goto C."/>
            <person name="Maeda S."/>
        </authorList>
    </citation>
    <scope>NUCLEOTIDE SEQUENCE [LARGE SCALE GENOMIC DNA]</scope>
</reference>
<sequence length="469" mass="53808">MNDTYESFNYLRNFQAPVFVSDSNDDALAPTIHKIWLNKNNCGGGNHRRTKRFAIDQHLAWDHDNITWSLFTQILPVNVSRNRVVQELTDAFMLWQKTTTWRNESIIYFSQLLDNTTEANIKISFARSNHNDSHPFDGKGGVLAHTFFPPTGIIHFDAAEDWRLLDDDHKIPEDGISLYLVAAHEIGHALGLHHTSVRDAIMYWYYNNEKTGLHQDDANGMSQLYADNPFRVTTTERSTTTTTTIPTTTTRRPMNEQNLIFERQLPEWLSEVSPSILDECASPPSNLMTLDNSLHLIVDNKVWVYTANGTVTYEGVAVSSMWPDLCKVDAMVQTGDDEIIATRNNLWYEYHKNSTLMNVGRVQDVLRDKTVSKIDSLFVENNDRNRLYATYNNTFYVVQNNSVVYSGALREKFRGAGLKIDYLVHLKDSGIYMLGRGRGFWTVRVIDKDDILGNIYQVIKPVQRLLDHC</sequence>
<dbReference type="GO" id="GO:0004222">
    <property type="term" value="F:metalloendopeptidase activity"/>
    <property type="evidence" value="ECO:0007669"/>
    <property type="project" value="InterPro"/>
</dbReference>
<comment type="cofactor">
    <cofactor evidence="1">
        <name>Zn(2+)</name>
        <dbReference type="ChEBI" id="CHEBI:29105"/>
    </cofactor>
</comment>
<dbReference type="GO" id="GO:0008270">
    <property type="term" value="F:zinc ion binding"/>
    <property type="evidence" value="ECO:0007669"/>
    <property type="project" value="InterPro"/>
</dbReference>
<dbReference type="InterPro" id="IPR024079">
    <property type="entry name" value="MetalloPept_cat_dom_sf"/>
</dbReference>
<proteinExistence type="inferred from homology"/>
<keyword evidence="6" id="KW-0378">Hydrolase</keyword>
<dbReference type="InterPro" id="IPR036375">
    <property type="entry name" value="Hemopexin-like_dom_sf"/>
</dbReference>
<dbReference type="InterPro" id="IPR006026">
    <property type="entry name" value="Peptidase_Metallo"/>
</dbReference>
<dbReference type="GO" id="GO:0005615">
    <property type="term" value="C:extracellular space"/>
    <property type="evidence" value="ECO:0007669"/>
    <property type="project" value="TreeGrafter"/>
</dbReference>